<dbReference type="PANTHER" id="PTHR15207">
    <property type="entry name" value="NONSYNDROMIC HEARING IMPAIRMENT PROTEIN"/>
    <property type="match status" value="1"/>
</dbReference>
<dbReference type="GO" id="GO:0012501">
    <property type="term" value="P:programmed cell death"/>
    <property type="evidence" value="ECO:0007669"/>
    <property type="project" value="UniProtKB-KW"/>
</dbReference>
<evidence type="ECO:0000256" key="6">
    <source>
        <dbReference type="ARBA" id="ARBA00022490"/>
    </source>
</evidence>
<evidence type="ECO:0000256" key="4">
    <source>
        <dbReference type="ARBA" id="ARBA00022452"/>
    </source>
</evidence>
<dbReference type="GO" id="GO:0005737">
    <property type="term" value="C:cytoplasm"/>
    <property type="evidence" value="ECO:0007669"/>
    <property type="project" value="UniProtKB-SubCell"/>
</dbReference>
<keyword evidence="7" id="KW-1210">Necrosis</keyword>
<dbReference type="PANTHER" id="PTHR15207:SF1">
    <property type="entry name" value="GASDERMIN-E"/>
    <property type="match status" value="1"/>
</dbReference>
<evidence type="ECO:0008006" key="15">
    <source>
        <dbReference type="Google" id="ProtNLM"/>
    </source>
</evidence>
<keyword evidence="8" id="KW-0812">Transmembrane</keyword>
<sequence length="506" mass="56503">MFSKATKTFVKEVDCGGDLISVSSLNNLDKVKFLNLVTKKKKTWCWQNPKYHLSSVSLNDLLAEDMHGPIKPVIVESDFVKYEGKFEDYIRGSIDTSLGRINLGTGGSDVVESLSSFGNLKKQEVDLHKLMKDVKERSINLQTSLLEQMLERKNDVLCILTEKILTTQKCLISEHIQKEEKFAGMVGINTKIIKVTVNENGNMIKNSNVVLEIPAPTAIAYGIIELNIKCDGQFELCLLHDQQGGFERGAIEGPSYHSSAFKDACCPHLFDVVDSKKLSEPESPIPSDASLNILSKDVLQLKTQFQPFMNLSEEKQRALYQMICHLLLHEETVMQLENVLDSLCSERSPGIIAMEELKSPEKPCLEFLQLVGVHLQSKHQIYNEELFLAAHYLLSALAELSSYSLMLLLACCDLQLVPTLCFLPNMTSEDGTVTLADPVLAPLADPGKFRIAQRLFALSNINLEMTESSIKAVTMKKPFFSPIVLYIALNGLYALGYEKTRTDEAV</sequence>
<dbReference type="InterPro" id="IPR041263">
    <property type="entry name" value="Gasdermin_PUB"/>
</dbReference>
<accession>A0A2D4HB44</accession>
<proteinExistence type="inferred from homology"/>
<evidence type="ECO:0000259" key="13">
    <source>
        <dbReference type="Pfam" id="PF17708"/>
    </source>
</evidence>
<dbReference type="GO" id="GO:0005886">
    <property type="term" value="C:plasma membrane"/>
    <property type="evidence" value="ECO:0007669"/>
    <property type="project" value="UniProtKB-SubCell"/>
</dbReference>
<reference evidence="14" key="2">
    <citation type="submission" date="2017-11" db="EMBL/GenBank/DDBJ databases">
        <title>Coralsnake Venomics: Analyses of Venom Gland Transcriptomes and Proteomes of Six Brazilian Taxa.</title>
        <authorList>
            <person name="Aird S.D."/>
            <person name="Jorge da Silva N."/>
            <person name="Qiu L."/>
            <person name="Villar-Briones A."/>
            <person name="Aparecida-Saddi V."/>
            <person name="Campos-Telles M.P."/>
            <person name="Grau M."/>
            <person name="Mikheyev A.S."/>
        </authorList>
    </citation>
    <scope>NUCLEOTIDE SEQUENCE</scope>
    <source>
        <tissue evidence="14">Venom_gland</tissue>
    </source>
</reference>
<keyword evidence="10" id="KW-0564">Palmitate</keyword>
<evidence type="ECO:0000256" key="10">
    <source>
        <dbReference type="ARBA" id="ARBA00023139"/>
    </source>
</evidence>
<dbReference type="Pfam" id="PF17708">
    <property type="entry name" value="Gasdermin_C"/>
    <property type="match status" value="1"/>
</dbReference>
<evidence type="ECO:0000259" key="12">
    <source>
        <dbReference type="Pfam" id="PF04598"/>
    </source>
</evidence>
<keyword evidence="5" id="KW-1003">Cell membrane</keyword>
<dbReference type="Pfam" id="PF04598">
    <property type="entry name" value="Gasdermin"/>
    <property type="match status" value="1"/>
</dbReference>
<evidence type="ECO:0000256" key="5">
    <source>
        <dbReference type="ARBA" id="ARBA00022475"/>
    </source>
</evidence>
<name>A0A2D4HB44_MICLE</name>
<evidence type="ECO:0000256" key="2">
    <source>
        <dbReference type="ARBA" id="ARBA00004651"/>
    </source>
</evidence>
<keyword evidence="6" id="KW-0963">Cytoplasm</keyword>
<dbReference type="InterPro" id="IPR040460">
    <property type="entry name" value="Gasdermin_pore"/>
</dbReference>
<dbReference type="EMBL" id="IACK01016800">
    <property type="protein sequence ID" value="LAA69180.1"/>
    <property type="molecule type" value="Transcribed_RNA"/>
</dbReference>
<evidence type="ECO:0000313" key="14">
    <source>
        <dbReference type="EMBL" id="LAA69180.1"/>
    </source>
</evidence>
<keyword evidence="11" id="KW-0449">Lipoprotein</keyword>
<evidence type="ECO:0000256" key="9">
    <source>
        <dbReference type="ARBA" id="ARBA00023136"/>
    </source>
</evidence>
<keyword evidence="4" id="KW-1134">Transmembrane beta strand</keyword>
<feature type="domain" description="Gasdermin pore forming" evidence="12">
    <location>
        <begin position="1"/>
        <end position="247"/>
    </location>
</feature>
<evidence type="ECO:0000256" key="1">
    <source>
        <dbReference type="ARBA" id="ARBA00004496"/>
    </source>
</evidence>
<evidence type="ECO:0000256" key="7">
    <source>
        <dbReference type="ARBA" id="ARBA00022590"/>
    </source>
</evidence>
<comment type="subcellular location">
    <subcellularLocation>
        <location evidence="2">Cell membrane</location>
        <topology evidence="2">Multi-pass membrane protein</topology>
    </subcellularLocation>
    <subcellularLocation>
        <location evidence="1">Cytoplasm</location>
    </subcellularLocation>
</comment>
<evidence type="ECO:0000256" key="3">
    <source>
        <dbReference type="ARBA" id="ARBA00009279"/>
    </source>
</evidence>
<keyword evidence="9" id="KW-0472">Membrane</keyword>
<dbReference type="InterPro" id="IPR042377">
    <property type="entry name" value="GSDME"/>
</dbReference>
<protein>
    <recommendedName>
        <fullName evidence="15">Gasdermin pore forming domain-containing protein</fullName>
    </recommendedName>
</protein>
<evidence type="ECO:0000256" key="8">
    <source>
        <dbReference type="ARBA" id="ARBA00022692"/>
    </source>
</evidence>
<dbReference type="AlphaFoldDB" id="A0A2D4HB44"/>
<feature type="domain" description="Gasdermin PUB" evidence="13">
    <location>
        <begin position="297"/>
        <end position="468"/>
    </location>
</feature>
<comment type="similarity">
    <text evidence="3">Belongs to the gasdermin family.</text>
</comment>
<organism evidence="14">
    <name type="scientific">Micrurus lemniscatus lemniscatus</name>
    <dbReference type="NCBI Taxonomy" id="129467"/>
    <lineage>
        <taxon>Eukaryota</taxon>
        <taxon>Metazoa</taxon>
        <taxon>Chordata</taxon>
        <taxon>Craniata</taxon>
        <taxon>Vertebrata</taxon>
        <taxon>Euteleostomi</taxon>
        <taxon>Lepidosauria</taxon>
        <taxon>Squamata</taxon>
        <taxon>Bifurcata</taxon>
        <taxon>Unidentata</taxon>
        <taxon>Episquamata</taxon>
        <taxon>Toxicofera</taxon>
        <taxon>Serpentes</taxon>
        <taxon>Colubroidea</taxon>
        <taxon>Elapidae</taxon>
        <taxon>Elapinae</taxon>
        <taxon>Micrurus</taxon>
    </lineage>
</organism>
<evidence type="ECO:0000256" key="11">
    <source>
        <dbReference type="ARBA" id="ARBA00023288"/>
    </source>
</evidence>
<reference evidence="14" key="1">
    <citation type="submission" date="2017-07" db="EMBL/GenBank/DDBJ databases">
        <authorList>
            <person name="Mikheyev A."/>
            <person name="Grau M."/>
        </authorList>
    </citation>
    <scope>NUCLEOTIDE SEQUENCE</scope>
    <source>
        <tissue evidence="14">Venom_gland</tissue>
    </source>
</reference>